<keyword evidence="2" id="KW-1185">Reference proteome</keyword>
<dbReference type="RefSeq" id="XP_041197332.1">
    <property type="nucleotide sequence ID" value="XM_041332509.1"/>
</dbReference>
<reference evidence="1" key="1">
    <citation type="journal article" date="2020" name="New Phytol.">
        <title>Comparative genomics reveals dynamic genome evolution in host specialist ectomycorrhizal fungi.</title>
        <authorList>
            <person name="Lofgren L.A."/>
            <person name="Nguyen N.H."/>
            <person name="Vilgalys R."/>
            <person name="Ruytinx J."/>
            <person name="Liao H.L."/>
            <person name="Branco S."/>
            <person name="Kuo A."/>
            <person name="LaButti K."/>
            <person name="Lipzen A."/>
            <person name="Andreopoulos W."/>
            <person name="Pangilinan J."/>
            <person name="Riley R."/>
            <person name="Hundley H."/>
            <person name="Na H."/>
            <person name="Barry K."/>
            <person name="Grigoriev I.V."/>
            <person name="Stajich J.E."/>
            <person name="Kennedy P.G."/>
        </authorList>
    </citation>
    <scope>NUCLEOTIDE SEQUENCE</scope>
    <source>
        <strain evidence="1">MN1</strain>
    </source>
</reference>
<dbReference type="AlphaFoldDB" id="A0A9P7EJT8"/>
<proteinExistence type="predicted"/>
<name>A0A9P7EJT8_9AGAM</name>
<evidence type="ECO:0000313" key="1">
    <source>
        <dbReference type="EMBL" id="KAG1822926.1"/>
    </source>
</evidence>
<dbReference type="Proteomes" id="UP000807769">
    <property type="component" value="Unassembled WGS sequence"/>
</dbReference>
<accession>A0A9P7EJT8</accession>
<dbReference type="GeneID" id="64626526"/>
<gene>
    <name evidence="1" type="ORF">BJ212DRAFT_1296857</name>
</gene>
<evidence type="ECO:0000313" key="2">
    <source>
        <dbReference type="Proteomes" id="UP000807769"/>
    </source>
</evidence>
<sequence>MATNNLPVELWHVVFSLTKVLKFSLNDLAALCRVCIGFHHAIVDSLYECITVDNSDVCTTLAEHPHLAEKVKSFIFTYPTTMGYDSPEDNIRDLAITGEPRHRDTYSEFPGILSPTSLPHLTEISGSISLLHALVPGRPVQTVWFKGCHVQSAKWGLDEIVGHSTVPVRNLGLDLTIWPLSVLYNPRGLLPNHVEEITLTGFATGRPFISGEHGMSHWIYDVHRILGSTPSLKRLTFWMEGEREDACGWAQLLFQEFHDELSRLEQVSCVIAGPDMSTSFDFFDDKSGCLLTGPREDNQTRSHRAVNDIRELMPLPILCCSMGEKGHCDRKTFMFLQLDRREMEGWMRMMGKYPELPRPCYFTFWCNGYAGGSLTMLHPEAMVLV</sequence>
<dbReference type="OrthoDB" id="3188866at2759"/>
<organism evidence="1 2">
    <name type="scientific">Suillus subaureus</name>
    <dbReference type="NCBI Taxonomy" id="48587"/>
    <lineage>
        <taxon>Eukaryota</taxon>
        <taxon>Fungi</taxon>
        <taxon>Dikarya</taxon>
        <taxon>Basidiomycota</taxon>
        <taxon>Agaricomycotina</taxon>
        <taxon>Agaricomycetes</taxon>
        <taxon>Agaricomycetidae</taxon>
        <taxon>Boletales</taxon>
        <taxon>Suillineae</taxon>
        <taxon>Suillaceae</taxon>
        <taxon>Suillus</taxon>
    </lineage>
</organism>
<comment type="caution">
    <text evidence="1">The sequence shown here is derived from an EMBL/GenBank/DDBJ whole genome shotgun (WGS) entry which is preliminary data.</text>
</comment>
<protein>
    <submittedName>
        <fullName evidence="1">Uncharacterized protein</fullName>
    </submittedName>
</protein>
<dbReference type="EMBL" id="JABBWG010000005">
    <property type="protein sequence ID" value="KAG1822926.1"/>
    <property type="molecule type" value="Genomic_DNA"/>
</dbReference>